<dbReference type="Gene3D" id="3.40.50.2300">
    <property type="match status" value="1"/>
</dbReference>
<dbReference type="InterPro" id="IPR050595">
    <property type="entry name" value="Bact_response_regulator"/>
</dbReference>
<dbReference type="AlphaFoldDB" id="A0A1I7N1C6"/>
<keyword evidence="2" id="KW-0805">Transcription regulation</keyword>
<sequence length="185" mass="20723">MLMTCPPRLLVVDDDPSVAAAYKLVLEEPTRSQDGENHSSLDDLEAELFGSSEKKESPHGWRVSFLDQGLDAVAEVRRSLESNDPVAAVFLDVRMPPGIDGYETAKRIRQLDKNVHIVIVTAFSDYSYEDFLLVAGPADRLNYLPKPIWPHELRQVARLLTSENEKPSFAEEHSIPTRDTSACCK</sequence>
<dbReference type="GO" id="GO:0000160">
    <property type="term" value="P:phosphorelay signal transduction system"/>
    <property type="evidence" value="ECO:0007669"/>
    <property type="project" value="InterPro"/>
</dbReference>
<feature type="domain" description="Response regulatory" evidence="6">
    <location>
        <begin position="8"/>
        <end position="161"/>
    </location>
</feature>
<accession>A0A1I7N1C6</accession>
<evidence type="ECO:0000256" key="4">
    <source>
        <dbReference type="PROSITE-ProRule" id="PRU00169"/>
    </source>
</evidence>
<keyword evidence="1 4" id="KW-0597">Phosphoprotein</keyword>
<feature type="region of interest" description="Disordered" evidence="5">
    <location>
        <begin position="165"/>
        <end position="185"/>
    </location>
</feature>
<dbReference type="InterPro" id="IPR011006">
    <property type="entry name" value="CheY-like_superfamily"/>
</dbReference>
<dbReference type="Proteomes" id="UP000199423">
    <property type="component" value="Unassembled WGS sequence"/>
</dbReference>
<name>A0A1I7N1C6_9HYPH</name>
<gene>
    <name evidence="7" type="ORF">SAMN04488557_1006</name>
</gene>
<dbReference type="STRING" id="51670.SAMN04488557_1006"/>
<evidence type="ECO:0000256" key="5">
    <source>
        <dbReference type="SAM" id="MobiDB-lite"/>
    </source>
</evidence>
<dbReference type="Pfam" id="PF00072">
    <property type="entry name" value="Response_reg"/>
    <property type="match status" value="1"/>
</dbReference>
<dbReference type="PANTHER" id="PTHR44591">
    <property type="entry name" value="STRESS RESPONSE REGULATOR PROTEIN 1"/>
    <property type="match status" value="1"/>
</dbReference>
<dbReference type="PROSITE" id="PS50110">
    <property type="entry name" value="RESPONSE_REGULATORY"/>
    <property type="match status" value="1"/>
</dbReference>
<keyword evidence="3" id="KW-0804">Transcription</keyword>
<dbReference type="CDD" id="cd00156">
    <property type="entry name" value="REC"/>
    <property type="match status" value="1"/>
</dbReference>
<organism evidence="7 8">
    <name type="scientific">Hyphomicrobium facile</name>
    <dbReference type="NCBI Taxonomy" id="51670"/>
    <lineage>
        <taxon>Bacteria</taxon>
        <taxon>Pseudomonadati</taxon>
        <taxon>Pseudomonadota</taxon>
        <taxon>Alphaproteobacteria</taxon>
        <taxon>Hyphomicrobiales</taxon>
        <taxon>Hyphomicrobiaceae</taxon>
        <taxon>Hyphomicrobium</taxon>
    </lineage>
</organism>
<dbReference type="SUPFAM" id="SSF52172">
    <property type="entry name" value="CheY-like"/>
    <property type="match status" value="1"/>
</dbReference>
<dbReference type="SMART" id="SM00448">
    <property type="entry name" value="REC"/>
    <property type="match status" value="1"/>
</dbReference>
<evidence type="ECO:0000256" key="1">
    <source>
        <dbReference type="ARBA" id="ARBA00022553"/>
    </source>
</evidence>
<proteinExistence type="predicted"/>
<dbReference type="OrthoDB" id="9814202at2"/>
<dbReference type="EMBL" id="FPCH01000001">
    <property type="protein sequence ID" value="SFV28443.1"/>
    <property type="molecule type" value="Genomic_DNA"/>
</dbReference>
<feature type="modified residue" description="4-aspartylphosphate" evidence="4">
    <location>
        <position position="92"/>
    </location>
</feature>
<protein>
    <submittedName>
        <fullName evidence="7">Response regulator receiver domain-containing protein</fullName>
    </submittedName>
</protein>
<feature type="compositionally biased region" description="Basic and acidic residues" evidence="5">
    <location>
        <begin position="165"/>
        <end position="176"/>
    </location>
</feature>
<dbReference type="PANTHER" id="PTHR44591:SF3">
    <property type="entry name" value="RESPONSE REGULATORY DOMAIN-CONTAINING PROTEIN"/>
    <property type="match status" value="1"/>
</dbReference>
<reference evidence="8" key="1">
    <citation type="submission" date="2016-10" db="EMBL/GenBank/DDBJ databases">
        <authorList>
            <person name="Varghese N."/>
            <person name="Submissions S."/>
        </authorList>
    </citation>
    <scope>NUCLEOTIDE SEQUENCE [LARGE SCALE GENOMIC DNA]</scope>
    <source>
        <strain evidence="8">DSM 1565</strain>
    </source>
</reference>
<evidence type="ECO:0000313" key="8">
    <source>
        <dbReference type="Proteomes" id="UP000199423"/>
    </source>
</evidence>
<evidence type="ECO:0000256" key="3">
    <source>
        <dbReference type="ARBA" id="ARBA00023163"/>
    </source>
</evidence>
<evidence type="ECO:0000259" key="6">
    <source>
        <dbReference type="PROSITE" id="PS50110"/>
    </source>
</evidence>
<dbReference type="InterPro" id="IPR001789">
    <property type="entry name" value="Sig_transdc_resp-reg_receiver"/>
</dbReference>
<keyword evidence="8" id="KW-1185">Reference proteome</keyword>
<evidence type="ECO:0000256" key="2">
    <source>
        <dbReference type="ARBA" id="ARBA00023015"/>
    </source>
</evidence>
<evidence type="ECO:0000313" key="7">
    <source>
        <dbReference type="EMBL" id="SFV28443.1"/>
    </source>
</evidence>